<dbReference type="Pfam" id="PF11713">
    <property type="entry name" value="Peptidase_C80"/>
    <property type="match status" value="1"/>
</dbReference>
<protein>
    <recommendedName>
        <fullName evidence="19">Peptidase C80 domain-containing protein</fullName>
    </recommendedName>
</protein>
<keyword evidence="7" id="KW-0645">Protease</keyword>
<keyword evidence="12" id="KW-0788">Thiol protease</keyword>
<evidence type="ECO:0000256" key="17">
    <source>
        <dbReference type="ARBA" id="ARBA00023121"/>
    </source>
</evidence>
<feature type="domain" description="Peptidase C80" evidence="19">
    <location>
        <begin position="36"/>
        <end position="209"/>
    </location>
</feature>
<keyword evidence="9" id="KW-0479">Metal-binding</keyword>
<dbReference type="GO" id="GO:0008234">
    <property type="term" value="F:cysteine-type peptidase activity"/>
    <property type="evidence" value="ECO:0007669"/>
    <property type="project" value="UniProtKB-KW"/>
</dbReference>
<evidence type="ECO:0000256" key="4">
    <source>
        <dbReference type="ARBA" id="ARBA00004613"/>
    </source>
</evidence>
<dbReference type="GO" id="GO:0043657">
    <property type="term" value="C:host cell"/>
    <property type="evidence" value="ECO:0007669"/>
    <property type="project" value="UniProtKB-SubCell"/>
</dbReference>
<comment type="subcellular location">
    <subcellularLocation>
        <location evidence="2">Host cell</location>
    </subcellularLocation>
    <subcellularLocation>
        <location evidence="3">Host membrane</location>
    </subcellularLocation>
    <subcellularLocation>
        <location evidence="4">Secreted</location>
    </subcellularLocation>
</comment>
<evidence type="ECO:0000256" key="14">
    <source>
        <dbReference type="ARBA" id="ARBA00022842"/>
    </source>
</evidence>
<keyword evidence="10" id="KW-0677">Repeat</keyword>
<evidence type="ECO:0000256" key="3">
    <source>
        <dbReference type="ARBA" id="ARBA00004551"/>
    </source>
</evidence>
<keyword evidence="8" id="KW-0808">Transferase</keyword>
<evidence type="ECO:0000259" key="19">
    <source>
        <dbReference type="PROSITE" id="PS51771"/>
    </source>
</evidence>
<evidence type="ECO:0000256" key="7">
    <source>
        <dbReference type="ARBA" id="ARBA00022670"/>
    </source>
</evidence>
<evidence type="ECO:0000313" key="20">
    <source>
        <dbReference type="EMBL" id="KAL2080658.1"/>
    </source>
</evidence>
<keyword evidence="13" id="KW-0068">Autocatalytic cleavage</keyword>
<keyword evidence="15" id="KW-1043">Host membrane</keyword>
<dbReference type="GO" id="GO:0090729">
    <property type="term" value="F:toxin activity"/>
    <property type="evidence" value="ECO:0007669"/>
    <property type="project" value="UniProtKB-KW"/>
</dbReference>
<evidence type="ECO:0000256" key="12">
    <source>
        <dbReference type="ARBA" id="ARBA00022807"/>
    </source>
</evidence>
<comment type="caution">
    <text evidence="20">The sequence shown here is derived from an EMBL/GenBank/DDBJ whole genome shotgun (WGS) entry which is preliminary data.</text>
</comment>
<dbReference type="GO" id="GO:0016740">
    <property type="term" value="F:transferase activity"/>
    <property type="evidence" value="ECO:0007669"/>
    <property type="project" value="UniProtKB-KW"/>
</dbReference>
<comment type="cofactor">
    <cofactor evidence="1">
        <name>Mg(2+)</name>
        <dbReference type="ChEBI" id="CHEBI:18420"/>
    </cofactor>
</comment>
<keyword evidence="11" id="KW-0378">Hydrolase</keyword>
<dbReference type="InterPro" id="IPR038383">
    <property type="entry name" value="CPD_dom_sf"/>
</dbReference>
<dbReference type="AlphaFoldDB" id="A0ABD1J3Z4"/>
<dbReference type="Proteomes" id="UP001591681">
    <property type="component" value="Unassembled WGS sequence"/>
</dbReference>
<evidence type="ECO:0000256" key="2">
    <source>
        <dbReference type="ARBA" id="ARBA00004340"/>
    </source>
</evidence>
<evidence type="ECO:0000256" key="9">
    <source>
        <dbReference type="ARBA" id="ARBA00022723"/>
    </source>
</evidence>
<dbReference type="CDD" id="cd20500">
    <property type="entry name" value="Peptidase_C80"/>
    <property type="match status" value="1"/>
</dbReference>
<dbReference type="PROSITE" id="PS51771">
    <property type="entry name" value="CGT_MARTX_CPD"/>
    <property type="match status" value="1"/>
</dbReference>
<evidence type="ECO:0000256" key="18">
    <source>
        <dbReference type="ARBA" id="ARBA00023136"/>
    </source>
</evidence>
<keyword evidence="21" id="KW-1185">Reference proteome</keyword>
<sequence length="573" mass="65133">MPLQTPQALQGDSTDNIQTHNYMILSEKRSLTENTPLKHKCSTEYDHHNIVALEPDQVVMEAAYFLFKKHPTKSTLLYYHNGALQAIRGPLVRLTGKSHVVLVGHGVKSGDEAVQLGGHLPQEIGKLVANMGLEDGRVCMMTMVGCYLGKHLQFAEHVLQVLRVFGVETELHLYTSAVSVTPKGEQLTGEEGVWRRKDSSKSIFAKLDLGGNLWTRQEGGTKGQVVPNYQGRLLYQSYLEWPTGPQMFVPAEFRKRYPYIDCLEGLTWSLFYEEHGKRRAPDFDPGNLEPVWLNNTQIPATNAVTIKHITTILDLVCEIRFHAMEDANEDMFYVLNNYIYKLRSRTLHTALVGMFINPKEETKIQKFIAAFEVQKDSYTLQELRQGLVASEFVTFCRQTFQLRHCERNCDLWGRYFMTAVLSASVRNFRTFSLFLVTTIACEVSHSQSSDDGSICSAFVGDDYPMGSQEPGLELSRRGFYGGTVTDVSINKRDKLKWLDEVVAKENSLYKRSTALMSEIGRDHNTELDIFAKVKVMNSYVFSSFLQFFRGTEEGRRLNRGCVSPPRYDKAEES</sequence>
<evidence type="ECO:0000313" key="21">
    <source>
        <dbReference type="Proteomes" id="UP001591681"/>
    </source>
</evidence>
<gene>
    <name evidence="20" type="ORF">ACEWY4_024451</name>
</gene>
<keyword evidence="18" id="KW-0472">Membrane</keyword>
<dbReference type="GO" id="GO:0008289">
    <property type="term" value="F:lipid binding"/>
    <property type="evidence" value="ECO:0007669"/>
    <property type="project" value="UniProtKB-KW"/>
</dbReference>
<name>A0ABD1J3Z4_9TELE</name>
<reference evidence="20 21" key="1">
    <citation type="submission" date="2024-09" db="EMBL/GenBank/DDBJ databases">
        <title>A chromosome-level genome assembly of Gray's grenadier anchovy, Coilia grayii.</title>
        <authorList>
            <person name="Fu Z."/>
        </authorList>
    </citation>
    <scope>NUCLEOTIDE SEQUENCE [LARGE SCALE GENOMIC DNA]</scope>
    <source>
        <strain evidence="20">G4</strain>
        <tissue evidence="20">Muscle</tissue>
    </source>
</reference>
<accession>A0ABD1J3Z4</accession>
<dbReference type="GO" id="GO:0005576">
    <property type="term" value="C:extracellular region"/>
    <property type="evidence" value="ECO:0007669"/>
    <property type="project" value="UniProtKB-SubCell"/>
</dbReference>
<dbReference type="GO" id="GO:0046872">
    <property type="term" value="F:metal ion binding"/>
    <property type="evidence" value="ECO:0007669"/>
    <property type="project" value="UniProtKB-KW"/>
</dbReference>
<keyword evidence="6" id="KW-0800">Toxin</keyword>
<dbReference type="EMBL" id="JBHFQA010000021">
    <property type="protein sequence ID" value="KAL2080658.1"/>
    <property type="molecule type" value="Genomic_DNA"/>
</dbReference>
<organism evidence="20 21">
    <name type="scientific">Coilia grayii</name>
    <name type="common">Gray's grenadier anchovy</name>
    <dbReference type="NCBI Taxonomy" id="363190"/>
    <lineage>
        <taxon>Eukaryota</taxon>
        <taxon>Metazoa</taxon>
        <taxon>Chordata</taxon>
        <taxon>Craniata</taxon>
        <taxon>Vertebrata</taxon>
        <taxon>Euteleostomi</taxon>
        <taxon>Actinopterygii</taxon>
        <taxon>Neopterygii</taxon>
        <taxon>Teleostei</taxon>
        <taxon>Clupei</taxon>
        <taxon>Clupeiformes</taxon>
        <taxon>Clupeoidei</taxon>
        <taxon>Engraulidae</taxon>
        <taxon>Coilinae</taxon>
        <taxon>Coilia</taxon>
    </lineage>
</organism>
<keyword evidence="5" id="KW-0964">Secreted</keyword>
<keyword evidence="16" id="KW-0843">Virulence</keyword>
<evidence type="ECO:0000256" key="10">
    <source>
        <dbReference type="ARBA" id="ARBA00022737"/>
    </source>
</evidence>
<evidence type="ECO:0000256" key="15">
    <source>
        <dbReference type="ARBA" id="ARBA00022870"/>
    </source>
</evidence>
<evidence type="ECO:0000256" key="8">
    <source>
        <dbReference type="ARBA" id="ARBA00022679"/>
    </source>
</evidence>
<dbReference type="InterPro" id="IPR020974">
    <property type="entry name" value="CPD_dom"/>
</dbReference>
<dbReference type="GO" id="GO:0006508">
    <property type="term" value="P:proteolysis"/>
    <property type="evidence" value="ECO:0007669"/>
    <property type="project" value="UniProtKB-KW"/>
</dbReference>
<evidence type="ECO:0000256" key="1">
    <source>
        <dbReference type="ARBA" id="ARBA00001946"/>
    </source>
</evidence>
<evidence type="ECO:0000256" key="13">
    <source>
        <dbReference type="ARBA" id="ARBA00022813"/>
    </source>
</evidence>
<proteinExistence type="predicted"/>
<keyword evidence="17" id="KW-0446">Lipid-binding</keyword>
<dbReference type="Gene3D" id="3.40.50.11050">
    <property type="match status" value="1"/>
</dbReference>
<evidence type="ECO:0000256" key="11">
    <source>
        <dbReference type="ARBA" id="ARBA00022801"/>
    </source>
</evidence>
<evidence type="ECO:0000256" key="5">
    <source>
        <dbReference type="ARBA" id="ARBA00022525"/>
    </source>
</evidence>
<keyword evidence="14" id="KW-0460">Magnesium</keyword>
<evidence type="ECO:0000256" key="6">
    <source>
        <dbReference type="ARBA" id="ARBA00022656"/>
    </source>
</evidence>
<evidence type="ECO:0000256" key="16">
    <source>
        <dbReference type="ARBA" id="ARBA00023026"/>
    </source>
</evidence>